<feature type="transmembrane region" description="Helical" evidence="1">
    <location>
        <begin position="71"/>
        <end position="90"/>
    </location>
</feature>
<dbReference type="OrthoDB" id="330759at2157"/>
<feature type="transmembrane region" description="Helical" evidence="1">
    <location>
        <begin position="47"/>
        <end position="64"/>
    </location>
</feature>
<feature type="transmembrane region" description="Helical" evidence="1">
    <location>
        <begin position="20"/>
        <end position="41"/>
    </location>
</feature>
<keyword evidence="3" id="KW-1185">Reference proteome</keyword>
<comment type="caution">
    <text evidence="2">The sequence shown here is derived from an EMBL/GenBank/DDBJ whole genome shotgun (WGS) entry which is preliminary data.</text>
</comment>
<keyword evidence="1" id="KW-1133">Transmembrane helix</keyword>
<accession>A0A0P7GWJ7</accession>
<keyword evidence="1" id="KW-0472">Membrane</keyword>
<gene>
    <name evidence="2" type="ORF">SY89_00623</name>
</gene>
<protein>
    <submittedName>
        <fullName evidence="2">Uncharacterized protein</fullName>
    </submittedName>
</protein>
<dbReference type="EMBL" id="LGUC01000001">
    <property type="protein sequence ID" value="KPN29903.1"/>
    <property type="molecule type" value="Genomic_DNA"/>
</dbReference>
<feature type="transmembrane region" description="Helical" evidence="1">
    <location>
        <begin position="105"/>
        <end position="125"/>
    </location>
</feature>
<dbReference type="STRING" id="699431.SY89_00623"/>
<evidence type="ECO:0000313" key="2">
    <source>
        <dbReference type="EMBL" id="KPN29903.1"/>
    </source>
</evidence>
<proteinExistence type="predicted"/>
<sequence length="128" mass="13622">MSTATNADAVDLDGLESLHYLGIAFAVVSGVIHLLLGVNFAPEPMGMAFLFAGVVFLLAVAGVLRNYRRRLLYQLGIPFTGGQIVLWYYLNFAAGDKAFPADVGGLGAVDKLAQVALIVVLVALLQRE</sequence>
<name>A0A0P7GWJ7_9EURY</name>
<evidence type="ECO:0000256" key="1">
    <source>
        <dbReference type="SAM" id="Phobius"/>
    </source>
</evidence>
<organism evidence="2 3">
    <name type="scientific">Halolamina pelagica</name>
    <dbReference type="NCBI Taxonomy" id="699431"/>
    <lineage>
        <taxon>Archaea</taxon>
        <taxon>Methanobacteriati</taxon>
        <taxon>Methanobacteriota</taxon>
        <taxon>Stenosarchaea group</taxon>
        <taxon>Halobacteria</taxon>
        <taxon>Halobacteriales</taxon>
        <taxon>Haloferacaceae</taxon>
    </lineage>
</organism>
<reference evidence="3" key="1">
    <citation type="submission" date="2013-11" db="EMBL/GenBank/DDBJ databases">
        <authorList>
            <person name="Hoang H.T."/>
            <person name="Killian M.L."/>
            <person name="Madson D.M."/>
            <person name="Arruda P.H.E."/>
            <person name="Sun D."/>
            <person name="Schwartz K.J."/>
            <person name="Yoon K."/>
        </authorList>
    </citation>
    <scope>NUCLEOTIDE SEQUENCE [LARGE SCALE GENOMIC DNA]</scope>
    <source>
        <strain evidence="3">CDK2</strain>
    </source>
</reference>
<dbReference type="Proteomes" id="UP000050535">
    <property type="component" value="Unassembled WGS sequence"/>
</dbReference>
<keyword evidence="1" id="KW-0812">Transmembrane</keyword>
<dbReference type="RefSeq" id="WP_054583059.1">
    <property type="nucleotide sequence ID" value="NZ_LGUC01000001.1"/>
</dbReference>
<dbReference type="AlphaFoldDB" id="A0A0P7GWJ7"/>
<evidence type="ECO:0000313" key="3">
    <source>
        <dbReference type="Proteomes" id="UP000050535"/>
    </source>
</evidence>